<reference evidence="7" key="1">
    <citation type="submission" date="2020-04" db="EMBL/GenBank/DDBJ databases">
        <authorList>
            <person name="Alioto T."/>
            <person name="Alioto T."/>
            <person name="Gomez Garrido J."/>
        </authorList>
    </citation>
    <scope>NUCLEOTIDE SEQUENCE</scope>
    <source>
        <strain evidence="7">A484AB</strain>
    </source>
</reference>
<dbReference type="Proteomes" id="UP001152795">
    <property type="component" value="Unassembled WGS sequence"/>
</dbReference>
<dbReference type="SUPFAM" id="SSF53098">
    <property type="entry name" value="Ribonuclease H-like"/>
    <property type="match status" value="1"/>
</dbReference>
<dbReference type="InterPro" id="IPR041373">
    <property type="entry name" value="RT_RNaseH"/>
</dbReference>
<comment type="caution">
    <text evidence="7">The sequence shown here is derived from an EMBL/GenBank/DDBJ whole genome shotgun (WGS) entry which is preliminary data.</text>
</comment>
<dbReference type="PANTHER" id="PTHR37984:SF5">
    <property type="entry name" value="PROTEIN NYNRIN-LIKE"/>
    <property type="match status" value="1"/>
</dbReference>
<dbReference type="InterPro" id="IPR041588">
    <property type="entry name" value="Integrase_H2C2"/>
</dbReference>
<dbReference type="FunFam" id="3.30.70.270:FF:000115">
    <property type="entry name" value="Polyprotein of retroviral origin, putative"/>
    <property type="match status" value="1"/>
</dbReference>
<keyword evidence="2" id="KW-0548">Nucleotidyltransferase</keyword>
<dbReference type="GO" id="GO:0016787">
    <property type="term" value="F:hydrolase activity"/>
    <property type="evidence" value="ECO:0007669"/>
    <property type="project" value="UniProtKB-KW"/>
</dbReference>
<keyword evidence="8" id="KW-1185">Reference proteome</keyword>
<organism evidence="7 8">
    <name type="scientific">Paramuricea clavata</name>
    <name type="common">Red gorgonian</name>
    <name type="synonym">Violescent sea-whip</name>
    <dbReference type="NCBI Taxonomy" id="317549"/>
    <lineage>
        <taxon>Eukaryota</taxon>
        <taxon>Metazoa</taxon>
        <taxon>Cnidaria</taxon>
        <taxon>Anthozoa</taxon>
        <taxon>Octocorallia</taxon>
        <taxon>Malacalcyonacea</taxon>
        <taxon>Plexauridae</taxon>
        <taxon>Paramuricea</taxon>
    </lineage>
</organism>
<dbReference type="AlphaFoldDB" id="A0A6S7JK39"/>
<dbReference type="Gene3D" id="3.30.420.10">
    <property type="entry name" value="Ribonuclease H-like superfamily/Ribonuclease H"/>
    <property type="match status" value="1"/>
</dbReference>
<keyword evidence="6" id="KW-0695">RNA-directed DNA polymerase</keyword>
<gene>
    <name evidence="7" type="ORF">PACLA_8A083358</name>
</gene>
<dbReference type="GO" id="GO:0004519">
    <property type="term" value="F:endonuclease activity"/>
    <property type="evidence" value="ECO:0007669"/>
    <property type="project" value="UniProtKB-KW"/>
</dbReference>
<dbReference type="GO" id="GO:0003676">
    <property type="term" value="F:nucleic acid binding"/>
    <property type="evidence" value="ECO:0007669"/>
    <property type="project" value="InterPro"/>
</dbReference>
<dbReference type="Pfam" id="PF17917">
    <property type="entry name" value="RT_RNaseH"/>
    <property type="match status" value="1"/>
</dbReference>
<dbReference type="PROSITE" id="PS50994">
    <property type="entry name" value="INTEGRASE"/>
    <property type="match status" value="1"/>
</dbReference>
<keyword evidence="1" id="KW-0808">Transferase</keyword>
<dbReference type="PANTHER" id="PTHR37984">
    <property type="entry name" value="PROTEIN CBG26694"/>
    <property type="match status" value="1"/>
</dbReference>
<keyword evidence="5" id="KW-0378">Hydrolase</keyword>
<dbReference type="Gene3D" id="1.10.340.70">
    <property type="match status" value="1"/>
</dbReference>
<keyword evidence="3" id="KW-0540">Nuclease</keyword>
<keyword evidence="4" id="KW-0255">Endonuclease</keyword>
<evidence type="ECO:0000313" key="8">
    <source>
        <dbReference type="Proteomes" id="UP001152795"/>
    </source>
</evidence>
<dbReference type="InterPro" id="IPR043128">
    <property type="entry name" value="Rev_trsase/Diguanyl_cyclase"/>
</dbReference>
<dbReference type="FunFam" id="1.10.340.70:FF:000001">
    <property type="entry name" value="Retrovirus-related Pol polyprotein from transposon gypsy-like Protein"/>
    <property type="match status" value="1"/>
</dbReference>
<evidence type="ECO:0000256" key="5">
    <source>
        <dbReference type="ARBA" id="ARBA00022801"/>
    </source>
</evidence>
<dbReference type="PROSITE" id="PS50878">
    <property type="entry name" value="RT_POL"/>
    <property type="match status" value="1"/>
</dbReference>
<dbReference type="Gene3D" id="3.30.70.270">
    <property type="match status" value="2"/>
</dbReference>
<dbReference type="CDD" id="cd09274">
    <property type="entry name" value="RNase_HI_RT_Ty3"/>
    <property type="match status" value="1"/>
</dbReference>
<evidence type="ECO:0000256" key="2">
    <source>
        <dbReference type="ARBA" id="ARBA00022695"/>
    </source>
</evidence>
<dbReference type="CDD" id="cd01647">
    <property type="entry name" value="RT_LTR"/>
    <property type="match status" value="1"/>
</dbReference>
<dbReference type="InterPro" id="IPR012337">
    <property type="entry name" value="RNaseH-like_sf"/>
</dbReference>
<name>A0A6S7JK39_PARCT</name>
<dbReference type="Pfam" id="PF00665">
    <property type="entry name" value="rve"/>
    <property type="match status" value="1"/>
</dbReference>
<dbReference type="Pfam" id="PF00078">
    <property type="entry name" value="RVT_1"/>
    <property type="match status" value="1"/>
</dbReference>
<evidence type="ECO:0000313" key="7">
    <source>
        <dbReference type="EMBL" id="CAB4032816.1"/>
    </source>
</evidence>
<evidence type="ECO:0000256" key="1">
    <source>
        <dbReference type="ARBA" id="ARBA00022679"/>
    </source>
</evidence>
<sequence length="889" mass="101693">MDATGGPVCYFIKNGVLMRKWRPPDVSADDEWAFRYQIIIPKSYQSEILSLAHDTPLSGHLGINKTLQKVTTHFYWPGVRKDVVQFCKTCHTCQIVGKPNQVIPKAPLKPIPAFEEPFSRVMIDCVGPLPKTRKGNQYLLTIMCVSTRFPEAIPLSNIKAKTIVQALTKFFTLFGLPKSIQSDQGSNFMSGLFQQVMQELGIKQFRSSAYHPESQGALERFHQTLKNMIRMYCQDTEKSWDEGIHLLLFAARDSVQESLGFTPFELVFGHTVRGPLKLLKEKLLVDDDSSLNLLEYVSNFRTKLTKACDLARENLKSAQKCMKEKYDKTTVTQSFQPGDKVLAFLPVPGTPLHARYFGPNLVEKKENDLNYVIVTPDRRKNKQLCHVNMLKSYYERKNGVQVVNVIDVANNNIEDTTELFDLSESTKLHNSDVLRDMDTKLSHLSESQRRDIEVLVQEYQCLFPDVPSRTDHIAHDVEINDAPPIKQHPYRLNPTKQKHLEAEIDQSSWSSPCLLVPKPDGSYRMCTDYRKLNNMTKADTYPIPRIDDCIDKTGTAKYVSKFDLLKGFWQIPLTKRAKEVSAFVTPKGLYQYKVMPFGMRNSPATFQRLRNNVIAEIEGCEGYIDDVIIYSDTWEEHLKIMRKFFTRLSDAKLTINLLKSEFGCGHVTYLGHIVGQGQVKPVEAKVEAISMFPQPASKKHVMRFLGMAGYYRKFCPNFSAITEPLTRLLQKNAKFHWTEQCQFAFEQLKAMLQRAPVLSAPDFSRPFKLAVDASDIAAGAILLQEDDDGIDHPVAYFSRKFNHHQRNYSTVEKECLALILALQHFDVYVSSAGVPIEVFSDHNPLVFIHRMKDKNQRLLRWSLILSEYNMHIQHIKGQDNLIADCLSRP</sequence>
<evidence type="ECO:0000256" key="4">
    <source>
        <dbReference type="ARBA" id="ARBA00022759"/>
    </source>
</evidence>
<proteinExistence type="predicted"/>
<dbReference type="InterPro" id="IPR036397">
    <property type="entry name" value="RNaseH_sf"/>
</dbReference>
<evidence type="ECO:0000256" key="3">
    <source>
        <dbReference type="ARBA" id="ARBA00022722"/>
    </source>
</evidence>
<dbReference type="Pfam" id="PF17921">
    <property type="entry name" value="Integrase_H2C2"/>
    <property type="match status" value="1"/>
</dbReference>
<dbReference type="InterPro" id="IPR001584">
    <property type="entry name" value="Integrase_cat-core"/>
</dbReference>
<dbReference type="FunFam" id="3.30.420.10:FF:000032">
    <property type="entry name" value="Retrovirus-related Pol polyprotein from transposon 297-like Protein"/>
    <property type="match status" value="1"/>
</dbReference>
<dbReference type="OrthoDB" id="10064731at2759"/>
<dbReference type="InterPro" id="IPR000477">
    <property type="entry name" value="RT_dom"/>
</dbReference>
<evidence type="ECO:0000256" key="6">
    <source>
        <dbReference type="ARBA" id="ARBA00022918"/>
    </source>
</evidence>
<dbReference type="Gene3D" id="3.10.10.10">
    <property type="entry name" value="HIV Type 1 Reverse Transcriptase, subunit A, domain 1"/>
    <property type="match status" value="1"/>
</dbReference>
<dbReference type="InterPro" id="IPR050951">
    <property type="entry name" value="Retrovirus_Pol_polyprotein"/>
</dbReference>
<dbReference type="GO" id="GO:0015074">
    <property type="term" value="P:DNA integration"/>
    <property type="evidence" value="ECO:0007669"/>
    <property type="project" value="InterPro"/>
</dbReference>
<dbReference type="InterPro" id="IPR043502">
    <property type="entry name" value="DNA/RNA_pol_sf"/>
</dbReference>
<accession>A0A6S7JK39</accession>
<protein>
    <submittedName>
        <fullName evidence="7">Retrovirus-related Pol poly from transposon</fullName>
    </submittedName>
</protein>
<dbReference type="GO" id="GO:0003964">
    <property type="term" value="F:RNA-directed DNA polymerase activity"/>
    <property type="evidence" value="ECO:0007669"/>
    <property type="project" value="UniProtKB-KW"/>
</dbReference>
<dbReference type="SUPFAM" id="SSF56672">
    <property type="entry name" value="DNA/RNA polymerases"/>
    <property type="match status" value="1"/>
</dbReference>
<dbReference type="EMBL" id="CACRXK020018720">
    <property type="protein sequence ID" value="CAB4032816.1"/>
    <property type="molecule type" value="Genomic_DNA"/>
</dbReference>